<feature type="binding site" evidence="3">
    <location>
        <position position="92"/>
    </location>
    <ligand>
        <name>a divalent metal cation</name>
        <dbReference type="ChEBI" id="CHEBI:60240"/>
        <label>1</label>
    </ligand>
</feature>
<organism evidence="4 5">
    <name type="scientific">Candidatus Kuenenbacteria bacterium HGW-Kuenenbacteria-1</name>
    <dbReference type="NCBI Taxonomy" id="2013812"/>
    <lineage>
        <taxon>Bacteria</taxon>
        <taxon>Candidatus Kueneniibacteriota</taxon>
    </lineage>
</organism>
<dbReference type="FunFam" id="3.20.20.140:FF:000005">
    <property type="entry name" value="TatD family hydrolase"/>
    <property type="match status" value="1"/>
</dbReference>
<evidence type="ECO:0000313" key="4">
    <source>
        <dbReference type="EMBL" id="PKL72405.1"/>
    </source>
</evidence>
<gene>
    <name evidence="4" type="ORF">CVV26_01935</name>
</gene>
<dbReference type="Proteomes" id="UP000233414">
    <property type="component" value="Unassembled WGS sequence"/>
</dbReference>
<keyword evidence="2 4" id="KW-0378">Hydrolase</keyword>
<feature type="binding site" evidence="3">
    <location>
        <position position="7"/>
    </location>
    <ligand>
        <name>a divalent metal cation</name>
        <dbReference type="ChEBI" id="CHEBI:60240"/>
        <label>1</label>
    </ligand>
</feature>
<evidence type="ECO:0000313" key="5">
    <source>
        <dbReference type="Proteomes" id="UP000233414"/>
    </source>
</evidence>
<feature type="binding site" evidence="3">
    <location>
        <position position="130"/>
    </location>
    <ligand>
        <name>a divalent metal cation</name>
        <dbReference type="ChEBI" id="CHEBI:60240"/>
        <label>2</label>
    </ligand>
</feature>
<evidence type="ECO:0000256" key="1">
    <source>
        <dbReference type="ARBA" id="ARBA00022723"/>
    </source>
</evidence>
<dbReference type="Pfam" id="PF01026">
    <property type="entry name" value="TatD_DNase"/>
    <property type="match status" value="1"/>
</dbReference>
<evidence type="ECO:0000256" key="2">
    <source>
        <dbReference type="ARBA" id="ARBA00022801"/>
    </source>
</evidence>
<reference evidence="4 5" key="1">
    <citation type="journal article" date="2017" name="ISME J.">
        <title>Potential for microbial H2 and metal transformations associated with novel bacteria and archaea in deep terrestrial subsurface sediments.</title>
        <authorList>
            <person name="Hernsdorf A.W."/>
            <person name="Amano Y."/>
            <person name="Miyakawa K."/>
            <person name="Ise K."/>
            <person name="Suzuki Y."/>
            <person name="Anantharaman K."/>
            <person name="Probst A."/>
            <person name="Burstein D."/>
            <person name="Thomas B.C."/>
            <person name="Banfield J.F."/>
        </authorList>
    </citation>
    <scope>NUCLEOTIDE SEQUENCE [LARGE SCALE GENOMIC DNA]</scope>
    <source>
        <strain evidence="4">HGW-Kuenenbacteria-1</strain>
    </source>
</reference>
<accession>A0A2N1UNQ0</accession>
<dbReference type="EMBL" id="PGYQ01000006">
    <property type="protein sequence ID" value="PKL72405.1"/>
    <property type="molecule type" value="Genomic_DNA"/>
</dbReference>
<dbReference type="NCBIfam" id="TIGR00010">
    <property type="entry name" value="YchF/TatD family DNA exonuclease"/>
    <property type="match status" value="1"/>
</dbReference>
<name>A0A2N1UNQ0_9BACT</name>
<feature type="binding site" evidence="3">
    <location>
        <position position="160"/>
    </location>
    <ligand>
        <name>a divalent metal cation</name>
        <dbReference type="ChEBI" id="CHEBI:60240"/>
        <label>2</label>
    </ligand>
</feature>
<dbReference type="GO" id="GO:0016788">
    <property type="term" value="F:hydrolase activity, acting on ester bonds"/>
    <property type="evidence" value="ECO:0007669"/>
    <property type="project" value="InterPro"/>
</dbReference>
<dbReference type="PANTHER" id="PTHR46124:SF2">
    <property type="entry name" value="D-AMINOACYL-TRNA DEACYLASE"/>
    <property type="match status" value="1"/>
</dbReference>
<dbReference type="GO" id="GO:0004536">
    <property type="term" value="F:DNA nuclease activity"/>
    <property type="evidence" value="ECO:0007669"/>
    <property type="project" value="InterPro"/>
</dbReference>
<feature type="binding site" evidence="3">
    <location>
        <position position="5"/>
    </location>
    <ligand>
        <name>a divalent metal cation</name>
        <dbReference type="ChEBI" id="CHEBI:60240"/>
        <label>1</label>
    </ligand>
</feature>
<dbReference type="GO" id="GO:0046872">
    <property type="term" value="F:metal ion binding"/>
    <property type="evidence" value="ECO:0007669"/>
    <property type="project" value="UniProtKB-KW"/>
</dbReference>
<dbReference type="InterPro" id="IPR015991">
    <property type="entry name" value="TatD/YcfH-like"/>
</dbReference>
<dbReference type="PIRSF" id="PIRSF005902">
    <property type="entry name" value="DNase_TatD"/>
    <property type="match status" value="1"/>
</dbReference>
<keyword evidence="1 3" id="KW-0479">Metal-binding</keyword>
<proteinExistence type="predicted"/>
<evidence type="ECO:0000256" key="3">
    <source>
        <dbReference type="PIRSR" id="PIRSR005902-1"/>
    </source>
</evidence>
<dbReference type="PANTHER" id="PTHR46124">
    <property type="entry name" value="D-AMINOACYL-TRNA DEACYLASE"/>
    <property type="match status" value="1"/>
</dbReference>
<sequence>MFDVHSHLNFDAFKKDYAKIIKRSLDNKIKGIINVGSQLKTSKEAIKIAHEFSDKKIYASIGLHPIYVGNEEFNLKEYQKIAQDFKVKAIGEIGLDYYRISDIKIQKLQKEFFLKQLNLAREFNLPVILHCRGNQEEPLKAYEEMLDILKKYSDLFGVIHCFGANWKIAEQFLHLNFYISFTGIITFNNDKKIEEVIEKIPLNKILAETDCPYLAPVPFRGKRNEPSYIKYIIQKIAEIKKIDFEKVDQIITQNAMKLFNI</sequence>
<dbReference type="GO" id="GO:0005829">
    <property type="term" value="C:cytosol"/>
    <property type="evidence" value="ECO:0007669"/>
    <property type="project" value="TreeGrafter"/>
</dbReference>
<dbReference type="Gene3D" id="3.20.20.140">
    <property type="entry name" value="Metal-dependent hydrolases"/>
    <property type="match status" value="1"/>
</dbReference>
<dbReference type="AlphaFoldDB" id="A0A2N1UNQ0"/>
<dbReference type="CDD" id="cd01310">
    <property type="entry name" value="TatD_DNAse"/>
    <property type="match status" value="1"/>
</dbReference>
<dbReference type="InterPro" id="IPR032466">
    <property type="entry name" value="Metal_Hydrolase"/>
</dbReference>
<feature type="binding site" evidence="3">
    <location>
        <position position="210"/>
    </location>
    <ligand>
        <name>a divalent metal cation</name>
        <dbReference type="ChEBI" id="CHEBI:60240"/>
        <label>1</label>
    </ligand>
</feature>
<comment type="caution">
    <text evidence="4">The sequence shown here is derived from an EMBL/GenBank/DDBJ whole genome shotgun (WGS) entry which is preliminary data.</text>
</comment>
<protein>
    <submittedName>
        <fullName evidence="4">Hydrolase TatD</fullName>
    </submittedName>
</protein>
<dbReference type="InterPro" id="IPR001130">
    <property type="entry name" value="TatD-like"/>
</dbReference>
<dbReference type="SUPFAM" id="SSF51556">
    <property type="entry name" value="Metallo-dependent hydrolases"/>
    <property type="match status" value="1"/>
</dbReference>